<dbReference type="OrthoDB" id="9757976at2"/>
<dbReference type="EMBL" id="AP018449">
    <property type="protein sequence ID" value="BBB91831.1"/>
    <property type="molecule type" value="Genomic_DNA"/>
</dbReference>
<dbReference type="RefSeq" id="WP_126308803.1">
    <property type="nucleotide sequence ID" value="NZ_AP018449.1"/>
</dbReference>
<reference evidence="3 4" key="1">
    <citation type="journal article" date="2018" name="Int. J. Syst. Evol. Microbiol.">
        <title>Methylomusa anaerophila gen. nov., sp. nov., an anaerobic methanol-utilizing bacterium isolated from a microbial fuel cell.</title>
        <authorList>
            <person name="Amano N."/>
            <person name="Yamamuro A."/>
            <person name="Miyahara M."/>
            <person name="Kouzuma A."/>
            <person name="Abe T."/>
            <person name="Watanabe K."/>
        </authorList>
    </citation>
    <scope>NUCLEOTIDE SEQUENCE [LARGE SCALE GENOMIC DNA]</scope>
    <source>
        <strain evidence="3 4">MMFC1</strain>
    </source>
</reference>
<evidence type="ECO:0000259" key="2">
    <source>
        <dbReference type="Pfam" id="PF02514"/>
    </source>
</evidence>
<dbReference type="GO" id="GO:0015995">
    <property type="term" value="P:chlorophyll biosynthetic process"/>
    <property type="evidence" value="ECO:0007669"/>
    <property type="project" value="InterPro"/>
</dbReference>
<dbReference type="GO" id="GO:0009236">
    <property type="term" value="P:cobalamin biosynthetic process"/>
    <property type="evidence" value="ECO:0007669"/>
    <property type="project" value="InterPro"/>
</dbReference>
<dbReference type="GO" id="GO:0051116">
    <property type="term" value="F:cobaltochelatase activity"/>
    <property type="evidence" value="ECO:0007669"/>
    <property type="project" value="UniProtKB-EC"/>
</dbReference>
<protein>
    <submittedName>
        <fullName evidence="3">Aerobic cobaltochelatase subunit CobN</fullName>
        <ecNumber evidence="3">6.6.1.2</ecNumber>
    </submittedName>
</protein>
<dbReference type="InterPro" id="IPR011771">
    <property type="entry name" value="BchH"/>
</dbReference>
<sequence>MGRILFLTNMERQQLMLEKARESVAQAGLQAETRTVLLSDAVPWGEEWQKTFAACNIVIFTWMGSGLDTAFLRKSAEFLRKRQLTHVMLISDPDAGELSCGVSPAAKETLQQYLAFGGMENFRQFWRWLAQTYCREDTPVRNPEPLLWQGIYHPRAPRPFTDLTEYRAAFCRPDRPTIGLLFYRDEWVWGDLAYQAALIEEIEGQGMNALAVFCQYVGNPELQAPGLKETLASFFCPDGQAEIDVILNTFKFSMLSMKAIAQEALNQLGVPILQAYTLYRPRQEWQESSEGMTAMEMAVSIAMPEFDGAIHGVPVAGREYQADGNAVCLPLAERITMMVRKAGKWAGLRRKPNAAKKIGIIFHNYPPTNSNIGSAAGLDSPESIRLLLASMRGAGYKIDRIPADSQSFMNELIAHATNDRRYLTERQIEEADGQLTAAQYQTWFEAAEPGTQEQLIKDWGHPPGDVFHYDGKLLVPGMLNGNIYITVQPPRGFGEDPAKLYHSPDCAPTHHYLGYYYWLRDVWQADAVVHVGTHGSLEWLPGKGAGLSRECYPDLAIDDLPNIYPYWITVVGEGVQAKRRGAACLISYLTPPMSHAGTYDELAELENLLDEYCHFRQTQPDKLATVTELIRAKAAAANLGEDVPEDPAQPFDDFVGRLHVYVTDIKNMQIRTGLHTLGRPPAGDTLIEYLLALTRVDNGDVPSLAQTLAAAYGCDYYQLLEQSGQLLPDGTKTGGALLDDIRERCRDILSLLAEREFEPDQAAAILTFPWAATLPAGLKERLLTAAVYVCRTIAPSLAKTTQEITNLLAALAGRYVEPGPGGAPTSGGADILPTGRNFYGVDPRTLPTPAAWEIGRTMGDDVIASYIAEEGRYPENIGIVLWATSNMRSHGQCIAQFLYLLGVKPVWQKGSMRVVELEVIPAAELKRPRIDVTGRISGLFRDSMPMAAAWLDKAVALVSRLEESPDINYVRKHITADAKAMEEEGLDSATAWEQASWRIFGDPPGTYGAGVGAVLEAKNWETIDDLAKVYVRWGGHAYSGKGQGAYVPELFSRRMGSLDITIQNQDNREISMLNSDDYNAYHGGMIAAVRSIKGEAPRSYCGDSSDRKKVIMRSLQAELKRLFRGEAINPKFIEGMQEHGYKGAADLSNYVAHSYQWDATSDVMEDWMYEKYAEKYALDAAMQAWMKEVNPWALRRIAETLLEAAQRGLWDAREDTKRELEQLYLAIEGELEERSDA</sequence>
<proteinExistence type="inferred from homology"/>
<dbReference type="GO" id="GO:0016851">
    <property type="term" value="F:magnesium chelatase activity"/>
    <property type="evidence" value="ECO:0007669"/>
    <property type="project" value="InterPro"/>
</dbReference>
<organism evidence="3 4">
    <name type="scientific">Methylomusa anaerophila</name>
    <dbReference type="NCBI Taxonomy" id="1930071"/>
    <lineage>
        <taxon>Bacteria</taxon>
        <taxon>Bacillati</taxon>
        <taxon>Bacillota</taxon>
        <taxon>Negativicutes</taxon>
        <taxon>Selenomonadales</taxon>
        <taxon>Sporomusaceae</taxon>
        <taxon>Methylomusa</taxon>
    </lineage>
</organism>
<dbReference type="NCBIfam" id="TIGR02257">
    <property type="entry name" value="cobalto_cobN"/>
    <property type="match status" value="1"/>
</dbReference>
<dbReference type="InterPro" id="IPR011953">
    <property type="entry name" value="Cobalto_CobN"/>
</dbReference>
<dbReference type="InterPro" id="IPR003672">
    <property type="entry name" value="CobN/Mg_chltase"/>
</dbReference>
<evidence type="ECO:0000313" key="3">
    <source>
        <dbReference type="EMBL" id="BBB91831.1"/>
    </source>
</evidence>
<dbReference type="AlphaFoldDB" id="A0A348AL83"/>
<dbReference type="NCBIfam" id="TIGR02025">
    <property type="entry name" value="BchH"/>
    <property type="match status" value="1"/>
</dbReference>
<comment type="similarity">
    <text evidence="1">Belongs to the Mg-chelatase subunit H family.</text>
</comment>
<dbReference type="PANTHER" id="PTHR44119">
    <property type="entry name" value="MAGNESIUM-CHELATASE SUBUNIT CHLH, CHLOROPLASTIC"/>
    <property type="match status" value="1"/>
</dbReference>
<gene>
    <name evidence="3" type="primary">cobN_5</name>
    <name evidence="3" type="ORF">MAMMFC1_02516</name>
</gene>
<evidence type="ECO:0000256" key="1">
    <source>
        <dbReference type="ARBA" id="ARBA00010851"/>
    </source>
</evidence>
<dbReference type="PANTHER" id="PTHR44119:SF4">
    <property type="entry name" value="AEROBIC COBALTOCHELATASE SUBUNIT COBN"/>
    <property type="match status" value="1"/>
</dbReference>
<evidence type="ECO:0000313" key="4">
    <source>
        <dbReference type="Proteomes" id="UP000276437"/>
    </source>
</evidence>
<dbReference type="CDD" id="cd10150">
    <property type="entry name" value="CobN_like"/>
    <property type="match status" value="1"/>
</dbReference>
<feature type="domain" description="CobN/magnesium chelatase" evidence="2">
    <location>
        <begin position="112"/>
        <end position="1216"/>
    </location>
</feature>
<accession>A0A348AL83</accession>
<keyword evidence="3" id="KW-0436">Ligase</keyword>
<keyword evidence="4" id="KW-1185">Reference proteome</keyword>
<dbReference type="Proteomes" id="UP000276437">
    <property type="component" value="Chromosome"/>
</dbReference>
<dbReference type="Pfam" id="PF02514">
    <property type="entry name" value="CobN-Mg_chel"/>
    <property type="match status" value="1"/>
</dbReference>
<name>A0A348AL83_9FIRM</name>
<dbReference type="KEGG" id="mana:MAMMFC1_02516"/>
<dbReference type="EC" id="6.6.1.2" evidence="3"/>